<reference evidence="2" key="2">
    <citation type="submission" date="2023-06" db="EMBL/GenBank/DDBJ databases">
        <authorList>
            <person name="Swenson N.G."/>
            <person name="Wegrzyn J.L."/>
            <person name="Mcevoy S.L."/>
        </authorList>
    </citation>
    <scope>NUCLEOTIDE SEQUENCE</scope>
    <source>
        <strain evidence="2">NS2018</strain>
        <tissue evidence="2">Leaf</tissue>
    </source>
</reference>
<evidence type="ECO:0000313" key="3">
    <source>
        <dbReference type="Proteomes" id="UP001168877"/>
    </source>
</evidence>
<dbReference type="PANTHER" id="PTHR48258:SF15">
    <property type="entry name" value="OS02G0543900 PROTEIN"/>
    <property type="match status" value="1"/>
</dbReference>
<keyword evidence="3" id="KW-1185">Reference proteome</keyword>
<sequence length="118" mass="13751">MVRGEHQNGVPYYGILKDIVELCYTEGNRVVLFNCDWFDTAREGIGFKKDRYGNIFINTTRRLNTQEPFVLASQAIQVFYAKGVKDSTWSAIVDIKPRNLYEMTKSEEDPYQEDEMHS</sequence>
<dbReference type="Pfam" id="PF13952">
    <property type="entry name" value="DUF4216"/>
    <property type="match status" value="1"/>
</dbReference>
<gene>
    <name evidence="2" type="ORF">LWI29_008436</name>
</gene>
<reference evidence="2" key="1">
    <citation type="journal article" date="2022" name="Plant J.">
        <title>Strategies of tolerance reflected in two North American maple genomes.</title>
        <authorList>
            <person name="McEvoy S.L."/>
            <person name="Sezen U.U."/>
            <person name="Trouern-Trend A."/>
            <person name="McMahon S.M."/>
            <person name="Schaberg P.G."/>
            <person name="Yang J."/>
            <person name="Wegrzyn J.L."/>
            <person name="Swenson N.G."/>
        </authorList>
    </citation>
    <scope>NUCLEOTIDE SEQUENCE</scope>
    <source>
        <strain evidence="2">NS2018</strain>
    </source>
</reference>
<evidence type="ECO:0000259" key="1">
    <source>
        <dbReference type="Pfam" id="PF13952"/>
    </source>
</evidence>
<dbReference type="PANTHER" id="PTHR48258">
    <property type="entry name" value="DUF4218 DOMAIN-CONTAINING PROTEIN-RELATED"/>
    <property type="match status" value="1"/>
</dbReference>
<evidence type="ECO:0000313" key="2">
    <source>
        <dbReference type="EMBL" id="KAK0595623.1"/>
    </source>
</evidence>
<proteinExistence type="predicted"/>
<protein>
    <recommendedName>
        <fullName evidence="1">DUF4216 domain-containing protein</fullName>
    </recommendedName>
</protein>
<dbReference type="AlphaFoldDB" id="A0AA39SS20"/>
<name>A0AA39SS20_ACESA</name>
<accession>A0AA39SS20</accession>
<dbReference type="EMBL" id="JAUESC010000004">
    <property type="protein sequence ID" value="KAK0595623.1"/>
    <property type="molecule type" value="Genomic_DNA"/>
</dbReference>
<organism evidence="2 3">
    <name type="scientific">Acer saccharum</name>
    <name type="common">Sugar maple</name>
    <dbReference type="NCBI Taxonomy" id="4024"/>
    <lineage>
        <taxon>Eukaryota</taxon>
        <taxon>Viridiplantae</taxon>
        <taxon>Streptophyta</taxon>
        <taxon>Embryophyta</taxon>
        <taxon>Tracheophyta</taxon>
        <taxon>Spermatophyta</taxon>
        <taxon>Magnoliopsida</taxon>
        <taxon>eudicotyledons</taxon>
        <taxon>Gunneridae</taxon>
        <taxon>Pentapetalae</taxon>
        <taxon>rosids</taxon>
        <taxon>malvids</taxon>
        <taxon>Sapindales</taxon>
        <taxon>Sapindaceae</taxon>
        <taxon>Hippocastanoideae</taxon>
        <taxon>Acereae</taxon>
        <taxon>Acer</taxon>
    </lineage>
</organism>
<dbReference type="InterPro" id="IPR025312">
    <property type="entry name" value="DUF4216"/>
</dbReference>
<feature type="domain" description="DUF4216" evidence="1">
    <location>
        <begin position="21"/>
        <end position="91"/>
    </location>
</feature>
<dbReference type="Proteomes" id="UP001168877">
    <property type="component" value="Unassembled WGS sequence"/>
</dbReference>
<comment type="caution">
    <text evidence="2">The sequence shown here is derived from an EMBL/GenBank/DDBJ whole genome shotgun (WGS) entry which is preliminary data.</text>
</comment>